<feature type="domain" description="TonB-dependent receptor-like beta-barrel" evidence="10">
    <location>
        <begin position="352"/>
        <end position="866"/>
    </location>
</feature>
<name>A0A3D2SGX7_9BACE</name>
<evidence type="ECO:0000259" key="10">
    <source>
        <dbReference type="Pfam" id="PF00593"/>
    </source>
</evidence>
<dbReference type="EMBL" id="DPVG01000451">
    <property type="protein sequence ID" value="HCK25487.1"/>
    <property type="molecule type" value="Genomic_DNA"/>
</dbReference>
<dbReference type="GO" id="GO:0009279">
    <property type="term" value="C:cell outer membrane"/>
    <property type="evidence" value="ECO:0007669"/>
    <property type="project" value="UniProtKB-SubCell"/>
</dbReference>
<sequence length="932" mass="102571">VQSLKITLQEDAKALDEVVVIGYGTARRSDVTGSIASVQSDKLREVPATNITYALQSRIAGVDMSQTSSKPGANMQIRIRGTRSLNASNDPLVVLDGIPFMGNLSDINPNDIKSMDILKDASSTAIYGSRGANGVILITTFKGAEGSSAKVSYNGYFGIKDIFAKYPMMNGEEFVKLRKLANKYTNGVDESDDVNTDWQDLMFKTGMVTSHDVGVAGGTKGGSYSFGAGYYRDEAVIPTQAYDRYSIRGSFDQSVGKYFRFGLSTNTNYNITQGSQVGIYGTLAATPIANPYNADGSLKRTVQMPLDTQYVLTKSVIEGLDESWVNETKALGTYNTLFAEVKTPWVEGLKYRINLGLNYRTSDNGTYTGEGVNSTTADTPSTASITNARTTNWAVEHLLSYDNTFAEKHRLNVVAMFSAEQTVYNSSNVSAKDVPADYFQYYNLGRADGEITVNPDYQGYQKSGLMSWMGRAMYSYDDKYMLMATVRSDASSRLAKGHQWHTYPAVSAGWNIKKEAFMNDVPVIDALKLRVGYGQTSNQAVDPYSTLGLLSTRPYNFGSTYATGYYVSKLANSGLGWEYSSTWNFGVDFSLFNGRLSGTMEYYTQKTSDLLLNVNMPGSTGVSSYMGNIGKTENKGIELTLNGVILNNYNGWTWEAGINIYANRNKLTELASGAQQDITNQWFVGHPIDVIYDYKKIGLWQEGDPYFETLEPGERNLGMIKVEYTGEYDDATGKPVRAIGEADKQVMSMEPNFQGGFNTRVAYKGFDLSVVGAFKNGGKLISTLYSSNGYLNMLSGRRGNVKVDYWTPENTGAKYPKPGGVMSGDNPKYGSTLGYFSASYMKIRTITLGYNFANSKWVKNLGVENLRAYVTVQNPFVFFSPYKDESGMDPETNSYGNENAAVPLSDSLKRLLTIGTNTPSTRNYLFGVNLTF</sequence>
<evidence type="ECO:0000256" key="6">
    <source>
        <dbReference type="ARBA" id="ARBA00023136"/>
    </source>
</evidence>
<evidence type="ECO:0000256" key="5">
    <source>
        <dbReference type="ARBA" id="ARBA00023077"/>
    </source>
</evidence>
<comment type="caution">
    <text evidence="12">The sequence shown here is derived from an EMBL/GenBank/DDBJ whole genome shotgun (WGS) entry which is preliminary data.</text>
</comment>
<keyword evidence="7 8" id="KW-0998">Cell outer membrane</keyword>
<dbReference type="NCBIfam" id="TIGR04057">
    <property type="entry name" value="SusC_RagA_signa"/>
    <property type="match status" value="1"/>
</dbReference>
<dbReference type="Gene3D" id="2.40.170.20">
    <property type="entry name" value="TonB-dependent receptor, beta-barrel domain"/>
    <property type="match status" value="1"/>
</dbReference>
<dbReference type="PROSITE" id="PS52016">
    <property type="entry name" value="TONB_DEPENDENT_REC_3"/>
    <property type="match status" value="1"/>
</dbReference>
<proteinExistence type="inferred from homology"/>
<evidence type="ECO:0000256" key="3">
    <source>
        <dbReference type="ARBA" id="ARBA00022452"/>
    </source>
</evidence>
<keyword evidence="6 8" id="KW-0472">Membrane</keyword>
<evidence type="ECO:0000256" key="1">
    <source>
        <dbReference type="ARBA" id="ARBA00004571"/>
    </source>
</evidence>
<dbReference type="InterPro" id="IPR023996">
    <property type="entry name" value="TonB-dep_OMP_SusC/RagA"/>
</dbReference>
<reference evidence="12 13" key="1">
    <citation type="journal article" date="2018" name="Nat. Biotechnol.">
        <title>A standardized bacterial taxonomy based on genome phylogeny substantially revises the tree of life.</title>
        <authorList>
            <person name="Parks D.H."/>
            <person name="Chuvochina M."/>
            <person name="Waite D.W."/>
            <person name="Rinke C."/>
            <person name="Skarshewski A."/>
            <person name="Chaumeil P.A."/>
            <person name="Hugenholtz P."/>
        </authorList>
    </citation>
    <scope>NUCLEOTIDE SEQUENCE [LARGE SCALE GENOMIC DNA]</scope>
    <source>
        <strain evidence="12">UBA9667</strain>
    </source>
</reference>
<dbReference type="InterPro" id="IPR023997">
    <property type="entry name" value="TonB-dep_OMP_SusC/RagA_CS"/>
</dbReference>
<evidence type="ECO:0000259" key="11">
    <source>
        <dbReference type="Pfam" id="PF07715"/>
    </source>
</evidence>
<organism evidence="12 13">
    <name type="scientific">Bacteroides graminisolvens</name>
    <dbReference type="NCBI Taxonomy" id="477666"/>
    <lineage>
        <taxon>Bacteria</taxon>
        <taxon>Pseudomonadati</taxon>
        <taxon>Bacteroidota</taxon>
        <taxon>Bacteroidia</taxon>
        <taxon>Bacteroidales</taxon>
        <taxon>Bacteroidaceae</taxon>
        <taxon>Bacteroides</taxon>
    </lineage>
</organism>
<comment type="similarity">
    <text evidence="8 9">Belongs to the TonB-dependent receptor family.</text>
</comment>
<dbReference type="Proteomes" id="UP000263098">
    <property type="component" value="Unassembled WGS sequence"/>
</dbReference>
<evidence type="ECO:0000256" key="7">
    <source>
        <dbReference type="ARBA" id="ARBA00023237"/>
    </source>
</evidence>
<evidence type="ECO:0000313" key="13">
    <source>
        <dbReference type="Proteomes" id="UP000263098"/>
    </source>
</evidence>
<dbReference type="AlphaFoldDB" id="A0A3D2SGX7"/>
<dbReference type="InterPro" id="IPR039426">
    <property type="entry name" value="TonB-dep_rcpt-like"/>
</dbReference>
<comment type="subcellular location">
    <subcellularLocation>
        <location evidence="1 8">Cell outer membrane</location>
        <topology evidence="1 8">Multi-pass membrane protein</topology>
    </subcellularLocation>
</comment>
<keyword evidence="5 9" id="KW-0798">TonB box</keyword>
<protein>
    <submittedName>
        <fullName evidence="12">SusC/RagA family protein</fullName>
    </submittedName>
</protein>
<dbReference type="NCBIfam" id="TIGR04056">
    <property type="entry name" value="OMP_RagA_SusC"/>
    <property type="match status" value="1"/>
</dbReference>
<evidence type="ECO:0000256" key="2">
    <source>
        <dbReference type="ARBA" id="ARBA00022448"/>
    </source>
</evidence>
<dbReference type="InterPro" id="IPR036942">
    <property type="entry name" value="Beta-barrel_TonB_sf"/>
</dbReference>
<evidence type="ECO:0000256" key="4">
    <source>
        <dbReference type="ARBA" id="ARBA00022692"/>
    </source>
</evidence>
<dbReference type="FunFam" id="2.170.130.10:FF:000008">
    <property type="entry name" value="SusC/RagA family TonB-linked outer membrane protein"/>
    <property type="match status" value="1"/>
</dbReference>
<feature type="domain" description="TonB-dependent receptor plug" evidence="11">
    <location>
        <begin position="29"/>
        <end position="135"/>
    </location>
</feature>
<dbReference type="InterPro" id="IPR037066">
    <property type="entry name" value="Plug_dom_sf"/>
</dbReference>
<feature type="non-terminal residue" evidence="12">
    <location>
        <position position="1"/>
    </location>
</feature>
<accession>A0A3D2SGX7</accession>
<dbReference type="Pfam" id="PF07715">
    <property type="entry name" value="Plug"/>
    <property type="match status" value="1"/>
</dbReference>
<dbReference type="Gene3D" id="2.170.130.10">
    <property type="entry name" value="TonB-dependent receptor, plug domain"/>
    <property type="match status" value="1"/>
</dbReference>
<keyword evidence="2 8" id="KW-0813">Transport</keyword>
<gene>
    <name evidence="12" type="ORF">DHW31_12110</name>
</gene>
<evidence type="ECO:0000256" key="8">
    <source>
        <dbReference type="PROSITE-ProRule" id="PRU01360"/>
    </source>
</evidence>
<dbReference type="InterPro" id="IPR012910">
    <property type="entry name" value="Plug_dom"/>
</dbReference>
<keyword evidence="4 8" id="KW-0812">Transmembrane</keyword>
<evidence type="ECO:0000313" key="12">
    <source>
        <dbReference type="EMBL" id="HCK25487.1"/>
    </source>
</evidence>
<dbReference type="Pfam" id="PF00593">
    <property type="entry name" value="TonB_dep_Rec_b-barrel"/>
    <property type="match status" value="1"/>
</dbReference>
<keyword evidence="3 8" id="KW-1134">Transmembrane beta strand</keyword>
<evidence type="ECO:0000256" key="9">
    <source>
        <dbReference type="RuleBase" id="RU003357"/>
    </source>
</evidence>
<dbReference type="SUPFAM" id="SSF56935">
    <property type="entry name" value="Porins"/>
    <property type="match status" value="1"/>
</dbReference>
<dbReference type="InterPro" id="IPR000531">
    <property type="entry name" value="Beta-barrel_TonB"/>
</dbReference>